<organism evidence="3 4">
    <name type="scientific">Angustibacter luteus</name>
    <dbReference type="NCBI Taxonomy" id="658456"/>
    <lineage>
        <taxon>Bacteria</taxon>
        <taxon>Bacillati</taxon>
        <taxon>Actinomycetota</taxon>
        <taxon>Actinomycetes</taxon>
        <taxon>Kineosporiales</taxon>
        <taxon>Kineosporiaceae</taxon>
    </lineage>
</organism>
<dbReference type="InterPro" id="IPR001173">
    <property type="entry name" value="Glyco_trans_2-like"/>
</dbReference>
<comment type="similarity">
    <text evidence="1">Belongs to the glycosyltransferase 2 family.</text>
</comment>
<dbReference type="Gene3D" id="3.90.550.10">
    <property type="entry name" value="Spore Coat Polysaccharide Biosynthesis Protein SpsA, Chain A"/>
    <property type="match status" value="1"/>
</dbReference>
<dbReference type="EMBL" id="JBHSRD010000002">
    <property type="protein sequence ID" value="MFC6006170.1"/>
    <property type="molecule type" value="Genomic_DNA"/>
</dbReference>
<sequence length="275" mass="30151">MTTALPLPGQVPTYRADVLAPRAHRYCVVVFVINEGEKIRQQLTRMVPLTEQVDVVVADGGSTDGSLDLPYLGEQRVRALLTKTGPGKLSAQMRMAFAWALGEGYEGVVVIDGNGKDGVEAVPEFVRLLDQGYDHIQGSRFIPGGQAVNTPLVRLVSVRLLHAPAISLAAGRRHTDTTNGFRAYSSRLLTDPEVAVFRDVFVTYELHYHLAVEASRLPRFRAVETPVSRTYPPHGKTPTKISPVRGNAHVLGVLFKAVTGRYRYRPTAAATDQPR</sequence>
<evidence type="ECO:0000313" key="4">
    <source>
        <dbReference type="Proteomes" id="UP001596189"/>
    </source>
</evidence>
<evidence type="ECO:0000256" key="1">
    <source>
        <dbReference type="ARBA" id="ARBA00006739"/>
    </source>
</evidence>
<evidence type="ECO:0000313" key="3">
    <source>
        <dbReference type="EMBL" id="MFC6006170.1"/>
    </source>
</evidence>
<keyword evidence="4" id="KW-1185">Reference proteome</keyword>
<dbReference type="CDD" id="cd04179">
    <property type="entry name" value="DPM_DPG-synthase_like"/>
    <property type="match status" value="1"/>
</dbReference>
<dbReference type="Proteomes" id="UP001596189">
    <property type="component" value="Unassembled WGS sequence"/>
</dbReference>
<evidence type="ECO:0000259" key="2">
    <source>
        <dbReference type="Pfam" id="PF00535"/>
    </source>
</evidence>
<dbReference type="InterPro" id="IPR050256">
    <property type="entry name" value="Glycosyltransferase_2"/>
</dbReference>
<name>A0ABW1JAT0_9ACTN</name>
<proteinExistence type="inferred from homology"/>
<feature type="domain" description="Glycosyltransferase 2-like" evidence="2">
    <location>
        <begin position="27"/>
        <end position="185"/>
    </location>
</feature>
<dbReference type="InterPro" id="IPR029044">
    <property type="entry name" value="Nucleotide-diphossugar_trans"/>
</dbReference>
<protein>
    <submittedName>
        <fullName evidence="3">Glycosyltransferase family 2 protein</fullName>
    </submittedName>
</protein>
<dbReference type="RefSeq" id="WP_345717026.1">
    <property type="nucleotide sequence ID" value="NZ_BAABFP010000005.1"/>
</dbReference>
<dbReference type="SUPFAM" id="SSF53448">
    <property type="entry name" value="Nucleotide-diphospho-sugar transferases"/>
    <property type="match status" value="1"/>
</dbReference>
<gene>
    <name evidence="3" type="ORF">ACFQDO_03415</name>
</gene>
<dbReference type="Pfam" id="PF00535">
    <property type="entry name" value="Glycos_transf_2"/>
    <property type="match status" value="1"/>
</dbReference>
<reference evidence="4" key="1">
    <citation type="journal article" date="2019" name="Int. J. Syst. Evol. Microbiol.">
        <title>The Global Catalogue of Microorganisms (GCM) 10K type strain sequencing project: providing services to taxonomists for standard genome sequencing and annotation.</title>
        <authorList>
            <consortium name="The Broad Institute Genomics Platform"/>
            <consortium name="The Broad Institute Genome Sequencing Center for Infectious Disease"/>
            <person name="Wu L."/>
            <person name="Ma J."/>
        </authorList>
    </citation>
    <scope>NUCLEOTIDE SEQUENCE [LARGE SCALE GENOMIC DNA]</scope>
    <source>
        <strain evidence="4">KACC 14249</strain>
    </source>
</reference>
<dbReference type="PANTHER" id="PTHR48090">
    <property type="entry name" value="UNDECAPRENYL-PHOSPHATE 4-DEOXY-4-FORMAMIDO-L-ARABINOSE TRANSFERASE-RELATED"/>
    <property type="match status" value="1"/>
</dbReference>
<accession>A0ABW1JAT0</accession>
<comment type="caution">
    <text evidence="3">The sequence shown here is derived from an EMBL/GenBank/DDBJ whole genome shotgun (WGS) entry which is preliminary data.</text>
</comment>